<proteinExistence type="predicted"/>
<evidence type="ECO:0000313" key="1">
    <source>
        <dbReference type="EMBL" id="KAI0032066.1"/>
    </source>
</evidence>
<dbReference type="EMBL" id="MU273558">
    <property type="protein sequence ID" value="KAI0032066.1"/>
    <property type="molecule type" value="Genomic_DNA"/>
</dbReference>
<accession>A0ACB8QJR4</accession>
<sequence length="273" mass="29195">MNWTSNDIPPRSESPAFVPQPLPIRPRPKTQLARPSARSQAPSSTRIGPPTPTHTLPSPSSSESDDDDHPLLTLCAMLNVAPPPPPLTSDLPQTIELRLTTAARHPLPTHVLAIYDTPAPTFDPHTPPLLVPVSAPWLAQRLRADVLASQARQNNPQPRVPPAHARALRIPLVSLRVPHALSFPILLLPPDAIAILPPNVAALLPDTAAAARLLACDAARLETIAGTAQGAWKNALALGLQDQAALQRVQAAWNVAAEARRLTTRRTEGPSAR</sequence>
<reference evidence="1" key="1">
    <citation type="submission" date="2021-02" db="EMBL/GenBank/DDBJ databases">
        <authorList>
            <consortium name="DOE Joint Genome Institute"/>
            <person name="Ahrendt S."/>
            <person name="Looney B.P."/>
            <person name="Miyauchi S."/>
            <person name="Morin E."/>
            <person name="Drula E."/>
            <person name="Courty P.E."/>
            <person name="Chicoki N."/>
            <person name="Fauchery L."/>
            <person name="Kohler A."/>
            <person name="Kuo A."/>
            <person name="Labutti K."/>
            <person name="Pangilinan J."/>
            <person name="Lipzen A."/>
            <person name="Riley R."/>
            <person name="Andreopoulos W."/>
            <person name="He G."/>
            <person name="Johnson J."/>
            <person name="Barry K.W."/>
            <person name="Grigoriev I.V."/>
            <person name="Nagy L."/>
            <person name="Hibbett D."/>
            <person name="Henrissat B."/>
            <person name="Matheny P.B."/>
            <person name="Labbe J."/>
            <person name="Martin F."/>
        </authorList>
    </citation>
    <scope>NUCLEOTIDE SEQUENCE</scope>
    <source>
        <strain evidence="1">EC-137</strain>
    </source>
</reference>
<dbReference type="Proteomes" id="UP000814128">
    <property type="component" value="Unassembled WGS sequence"/>
</dbReference>
<evidence type="ECO:0000313" key="2">
    <source>
        <dbReference type="Proteomes" id="UP000814128"/>
    </source>
</evidence>
<reference evidence="1" key="2">
    <citation type="journal article" date="2022" name="New Phytol.">
        <title>Evolutionary transition to the ectomycorrhizal habit in the genomes of a hyperdiverse lineage of mushroom-forming fungi.</title>
        <authorList>
            <person name="Looney B."/>
            <person name="Miyauchi S."/>
            <person name="Morin E."/>
            <person name="Drula E."/>
            <person name="Courty P.E."/>
            <person name="Kohler A."/>
            <person name="Kuo A."/>
            <person name="LaButti K."/>
            <person name="Pangilinan J."/>
            <person name="Lipzen A."/>
            <person name="Riley R."/>
            <person name="Andreopoulos W."/>
            <person name="He G."/>
            <person name="Johnson J."/>
            <person name="Nolan M."/>
            <person name="Tritt A."/>
            <person name="Barry K.W."/>
            <person name="Grigoriev I.V."/>
            <person name="Nagy L.G."/>
            <person name="Hibbett D."/>
            <person name="Henrissat B."/>
            <person name="Matheny P.B."/>
            <person name="Labbe J."/>
            <person name="Martin F.M."/>
        </authorList>
    </citation>
    <scope>NUCLEOTIDE SEQUENCE</scope>
    <source>
        <strain evidence="1">EC-137</strain>
    </source>
</reference>
<gene>
    <name evidence="1" type="ORF">K488DRAFT_86220</name>
</gene>
<protein>
    <submittedName>
        <fullName evidence="1">Uncharacterized protein</fullName>
    </submittedName>
</protein>
<comment type="caution">
    <text evidence="1">The sequence shown here is derived from an EMBL/GenBank/DDBJ whole genome shotgun (WGS) entry which is preliminary data.</text>
</comment>
<organism evidence="1 2">
    <name type="scientific">Vararia minispora EC-137</name>
    <dbReference type="NCBI Taxonomy" id="1314806"/>
    <lineage>
        <taxon>Eukaryota</taxon>
        <taxon>Fungi</taxon>
        <taxon>Dikarya</taxon>
        <taxon>Basidiomycota</taxon>
        <taxon>Agaricomycotina</taxon>
        <taxon>Agaricomycetes</taxon>
        <taxon>Russulales</taxon>
        <taxon>Lachnocladiaceae</taxon>
        <taxon>Vararia</taxon>
    </lineage>
</organism>
<name>A0ACB8QJR4_9AGAM</name>
<keyword evidence="2" id="KW-1185">Reference proteome</keyword>